<keyword evidence="2" id="KW-1185">Reference proteome</keyword>
<dbReference type="KEGG" id="ssa:SSA_0920"/>
<organism evidence="1 2">
    <name type="scientific">Streptococcus sanguinis (strain SK36)</name>
    <dbReference type="NCBI Taxonomy" id="388919"/>
    <lineage>
        <taxon>Bacteria</taxon>
        <taxon>Bacillati</taxon>
        <taxon>Bacillota</taxon>
        <taxon>Bacilli</taxon>
        <taxon>Lactobacillales</taxon>
        <taxon>Streptococcaceae</taxon>
        <taxon>Streptococcus</taxon>
    </lineage>
</organism>
<sequence length="31" mass="3516">MSSEGIKLGNSENGVSFFYKNFILNDVKYLT</sequence>
<dbReference type="Proteomes" id="UP000002148">
    <property type="component" value="Chromosome"/>
</dbReference>
<dbReference type="EMBL" id="CP000387">
    <property type="protein sequence ID" value="ABN44343.1"/>
    <property type="molecule type" value="Genomic_DNA"/>
</dbReference>
<dbReference type="AlphaFoldDB" id="A3CMD8"/>
<name>A3CMD8_STRSV</name>
<dbReference type="STRING" id="388919.SSA_0920"/>
<proteinExistence type="predicted"/>
<protein>
    <submittedName>
        <fullName evidence="1">Uncharacterized protein</fullName>
    </submittedName>
</protein>
<reference evidence="1 2" key="1">
    <citation type="journal article" date="2007" name="J. Bacteriol.">
        <title>Genome of the opportunistic pathogen Streptococcus sanguinis.</title>
        <authorList>
            <person name="Xu P."/>
            <person name="Alves J.M."/>
            <person name="Kitten T."/>
            <person name="Brown A."/>
            <person name="Chen Z."/>
            <person name="Ozaki L.S."/>
            <person name="Manque P."/>
            <person name="Ge X."/>
            <person name="Serrano M.G."/>
            <person name="Puiu D."/>
            <person name="Hendricks S."/>
            <person name="Wang Y."/>
            <person name="Chaplin M.D."/>
            <person name="Akan D."/>
            <person name="Paik S."/>
            <person name="Peterson D.L."/>
            <person name="Macrina F.L."/>
            <person name="Buck G.A."/>
        </authorList>
    </citation>
    <scope>NUCLEOTIDE SEQUENCE [LARGE SCALE GENOMIC DNA]</scope>
    <source>
        <strain evidence="1 2">SK36</strain>
    </source>
</reference>
<dbReference type="HOGENOM" id="CLU_3398847_0_0_9"/>
<evidence type="ECO:0000313" key="1">
    <source>
        <dbReference type="EMBL" id="ABN44343.1"/>
    </source>
</evidence>
<gene>
    <name evidence="1" type="ordered locus">SSA_0920</name>
</gene>
<accession>A3CMD8</accession>
<evidence type="ECO:0000313" key="2">
    <source>
        <dbReference type="Proteomes" id="UP000002148"/>
    </source>
</evidence>